<name>A0A314KMK4_NICAT</name>
<protein>
    <submittedName>
        <fullName evidence="1">Uncharacterized protein</fullName>
    </submittedName>
</protein>
<keyword evidence="2" id="KW-1185">Reference proteome</keyword>
<gene>
    <name evidence="1" type="ORF">A4A49_26160</name>
</gene>
<evidence type="ECO:0000313" key="2">
    <source>
        <dbReference type="Proteomes" id="UP000187609"/>
    </source>
</evidence>
<comment type="caution">
    <text evidence="1">The sequence shown here is derived from an EMBL/GenBank/DDBJ whole genome shotgun (WGS) entry which is preliminary data.</text>
</comment>
<dbReference type="Gramene" id="OIT30533">
    <property type="protein sequence ID" value="OIT30533"/>
    <property type="gene ID" value="A4A49_26160"/>
</dbReference>
<proteinExistence type="predicted"/>
<evidence type="ECO:0000313" key="1">
    <source>
        <dbReference type="EMBL" id="OIT30533.1"/>
    </source>
</evidence>
<organism evidence="1 2">
    <name type="scientific">Nicotiana attenuata</name>
    <name type="common">Coyote tobacco</name>
    <dbReference type="NCBI Taxonomy" id="49451"/>
    <lineage>
        <taxon>Eukaryota</taxon>
        <taxon>Viridiplantae</taxon>
        <taxon>Streptophyta</taxon>
        <taxon>Embryophyta</taxon>
        <taxon>Tracheophyta</taxon>
        <taxon>Spermatophyta</taxon>
        <taxon>Magnoliopsida</taxon>
        <taxon>eudicotyledons</taxon>
        <taxon>Gunneridae</taxon>
        <taxon>Pentapetalae</taxon>
        <taxon>asterids</taxon>
        <taxon>lamiids</taxon>
        <taxon>Solanales</taxon>
        <taxon>Solanaceae</taxon>
        <taxon>Nicotianoideae</taxon>
        <taxon>Nicotianeae</taxon>
        <taxon>Nicotiana</taxon>
    </lineage>
</organism>
<reference evidence="1" key="1">
    <citation type="submission" date="2016-11" db="EMBL/GenBank/DDBJ databases">
        <title>The genome of Nicotiana attenuata.</title>
        <authorList>
            <person name="Xu S."/>
            <person name="Brockmoeller T."/>
            <person name="Gaquerel E."/>
            <person name="Navarro A."/>
            <person name="Kuhl H."/>
            <person name="Gase K."/>
            <person name="Ling Z."/>
            <person name="Zhou W."/>
            <person name="Kreitzer C."/>
            <person name="Stanke M."/>
            <person name="Tang H."/>
            <person name="Lyons E."/>
            <person name="Pandey P."/>
            <person name="Pandey S.P."/>
            <person name="Timmermann B."/>
            <person name="Baldwin I.T."/>
        </authorList>
    </citation>
    <scope>NUCLEOTIDE SEQUENCE [LARGE SCALE GENOMIC DNA]</scope>
    <source>
        <strain evidence="1">UT</strain>
    </source>
</reference>
<sequence length="82" mass="9701">MVYSSLFLFSFIESPKYTLGVEEEMKGYACFMSSSGIESRFGTPWSSDMSCKKKQRKEKNELEEVIYFFKQRRNKRKKMAAN</sequence>
<dbReference type="EMBL" id="MJEQ01001490">
    <property type="protein sequence ID" value="OIT30533.1"/>
    <property type="molecule type" value="Genomic_DNA"/>
</dbReference>
<accession>A0A314KMK4</accession>
<dbReference type="AlphaFoldDB" id="A0A314KMK4"/>
<dbReference type="Proteomes" id="UP000187609">
    <property type="component" value="Unassembled WGS sequence"/>
</dbReference>